<dbReference type="PATRIC" id="fig|279113.9.peg.3218"/>
<evidence type="ECO:0000313" key="3">
    <source>
        <dbReference type="EMBL" id="AMP05589.1"/>
    </source>
</evidence>
<proteinExistence type="predicted"/>
<accession>A0A127Q697</accession>
<dbReference type="Proteomes" id="UP000074561">
    <property type="component" value="Chromosome"/>
</dbReference>
<evidence type="ECO:0000313" key="4">
    <source>
        <dbReference type="Proteomes" id="UP000074561"/>
    </source>
</evidence>
<evidence type="ECO:0000256" key="2">
    <source>
        <dbReference type="SAM" id="Phobius"/>
    </source>
</evidence>
<dbReference type="EMBL" id="CP013234">
    <property type="protein sequence ID" value="AMP05589.1"/>
    <property type="molecule type" value="Genomic_DNA"/>
</dbReference>
<dbReference type="OrthoDB" id="8759942at2"/>
<dbReference type="RefSeq" id="WP_061941624.1">
    <property type="nucleotide sequence ID" value="NZ_CP013234.1"/>
</dbReference>
<dbReference type="KEGG" id="cpra:CPter91_3260"/>
<protein>
    <recommendedName>
        <fullName evidence="5">Transmembrane protein</fullName>
    </recommendedName>
</protein>
<evidence type="ECO:0000256" key="1">
    <source>
        <dbReference type="SAM" id="MobiDB-lite"/>
    </source>
</evidence>
<gene>
    <name evidence="3" type="ORF">CPter91_3260</name>
</gene>
<keyword evidence="2" id="KW-0812">Transmembrane</keyword>
<keyword evidence="2" id="KW-1133">Transmembrane helix</keyword>
<keyword evidence="2" id="KW-0472">Membrane</keyword>
<evidence type="ECO:0008006" key="5">
    <source>
        <dbReference type="Google" id="ProtNLM"/>
    </source>
</evidence>
<name>A0A127Q697_9BURK</name>
<feature type="transmembrane region" description="Helical" evidence="2">
    <location>
        <begin position="68"/>
        <end position="87"/>
    </location>
</feature>
<organism evidence="3 4">
    <name type="scientific">Collimonas pratensis</name>
    <dbReference type="NCBI Taxonomy" id="279113"/>
    <lineage>
        <taxon>Bacteria</taxon>
        <taxon>Pseudomonadati</taxon>
        <taxon>Pseudomonadota</taxon>
        <taxon>Betaproteobacteria</taxon>
        <taxon>Burkholderiales</taxon>
        <taxon>Oxalobacteraceae</taxon>
        <taxon>Collimonas</taxon>
    </lineage>
</organism>
<feature type="region of interest" description="Disordered" evidence="1">
    <location>
        <begin position="1"/>
        <end position="20"/>
    </location>
</feature>
<reference evidence="3 4" key="1">
    <citation type="submission" date="2015-11" db="EMBL/GenBank/DDBJ databases">
        <title>Exploring the genomic traits of fungus-feeding bacterial genus Collimonas.</title>
        <authorList>
            <person name="Song C."/>
            <person name="Schmidt R."/>
            <person name="de Jager V."/>
            <person name="Krzyzanowska D."/>
            <person name="Jongedijk E."/>
            <person name="Cankar K."/>
            <person name="Beekwilder J."/>
            <person name="van Veen A."/>
            <person name="de Boer W."/>
            <person name="van Veen J.A."/>
            <person name="Garbeva P."/>
        </authorList>
    </citation>
    <scope>NUCLEOTIDE SEQUENCE [LARGE SCALE GENOMIC DNA]</scope>
    <source>
        <strain evidence="3 4">Ter91</strain>
    </source>
</reference>
<dbReference type="AlphaFoldDB" id="A0A127Q697"/>
<sequence>MNHPKFLQLDKSQTNLDKPAMPQEHNAMKRLTTLETRFDAVLPTLATRADIQSVKSEIHKASGETHKWMLATVIGLFLGFGGLFLAMSNTLKAAPQSSAQAPVVIQLPATPQQNPNRN</sequence>